<dbReference type="SUPFAM" id="SSF53271">
    <property type="entry name" value="PRTase-like"/>
    <property type="match status" value="1"/>
</dbReference>
<dbReference type="EMBL" id="BDJK01000009">
    <property type="protein sequence ID" value="GAV22078.1"/>
    <property type="molecule type" value="Genomic_DNA"/>
</dbReference>
<name>A0A1L8CT26_9THEO</name>
<evidence type="ECO:0000259" key="1">
    <source>
        <dbReference type="Pfam" id="PF00156"/>
    </source>
</evidence>
<evidence type="ECO:0000313" key="3">
    <source>
        <dbReference type="Proteomes" id="UP000187485"/>
    </source>
</evidence>
<dbReference type="Proteomes" id="UP000187485">
    <property type="component" value="Unassembled WGS sequence"/>
</dbReference>
<dbReference type="Gene3D" id="3.40.50.2020">
    <property type="match status" value="1"/>
</dbReference>
<gene>
    <name evidence="2" type="ORF">cpu_05880</name>
</gene>
<dbReference type="RefSeq" id="WP_075858519.1">
    <property type="nucleotide sequence ID" value="NZ_BDJK01000009.1"/>
</dbReference>
<protein>
    <recommendedName>
        <fullName evidence="1">Phosphoribosyltransferase domain-containing protein</fullName>
    </recommendedName>
</protein>
<organism evidence="2 3">
    <name type="scientific">Carboxydothermus pertinax</name>
    <dbReference type="NCBI Taxonomy" id="870242"/>
    <lineage>
        <taxon>Bacteria</taxon>
        <taxon>Bacillati</taxon>
        <taxon>Bacillota</taxon>
        <taxon>Clostridia</taxon>
        <taxon>Thermoanaerobacterales</taxon>
        <taxon>Thermoanaerobacteraceae</taxon>
        <taxon>Carboxydothermus</taxon>
    </lineage>
</organism>
<dbReference type="CDD" id="cd06223">
    <property type="entry name" value="PRTases_typeI"/>
    <property type="match status" value="1"/>
</dbReference>
<dbReference type="Gene3D" id="3.30.1310.20">
    <property type="entry name" value="PRTase-like"/>
    <property type="match status" value="1"/>
</dbReference>
<dbReference type="STRING" id="870242.cpu_05880"/>
<proteinExistence type="predicted"/>
<accession>A0A1L8CT26</accession>
<keyword evidence="3" id="KW-1185">Reference proteome</keyword>
<dbReference type="Pfam" id="PF00156">
    <property type="entry name" value="Pribosyltran"/>
    <property type="match status" value="1"/>
</dbReference>
<dbReference type="InterPro" id="IPR000836">
    <property type="entry name" value="PRTase_dom"/>
</dbReference>
<evidence type="ECO:0000313" key="2">
    <source>
        <dbReference type="EMBL" id="GAV22078.1"/>
    </source>
</evidence>
<sequence>MYFKNREDAGRVCSAKLWNEGIVGDVVTAIPRGGAVVAAPIAKKLKLPLKLILPKKIGAPHNEEVALGAVTADGSLALNEEFIRLLGISPEILEKQIKKAQRKIKEMQSIYNIDNINYDYTNKNVLLVDDGLATGFTVLAAGLSLIKQGAKSITVVVPVASTEAINLLKNNGFAVFSLIVPEDFYAVGQFYEDFRPVEKEEVLTLLAKNYSG</sequence>
<comment type="caution">
    <text evidence="2">The sequence shown here is derived from an EMBL/GenBank/DDBJ whole genome shotgun (WGS) entry which is preliminary data.</text>
</comment>
<reference evidence="3" key="1">
    <citation type="submission" date="2016-12" db="EMBL/GenBank/DDBJ databases">
        <title>Draft Genome Sequences od Carboxydothermus pertinax and islandicus, Hydrogenogenic Carboxydotrophic Bacteria.</title>
        <authorList>
            <person name="Fukuyama Y."/>
            <person name="Ohmae K."/>
            <person name="Yoneda Y."/>
            <person name="Yoshida T."/>
            <person name="Sako Y."/>
        </authorList>
    </citation>
    <scope>NUCLEOTIDE SEQUENCE [LARGE SCALE GENOMIC DNA]</scope>
    <source>
        <strain evidence="3">Ug1</strain>
    </source>
</reference>
<feature type="domain" description="Phosphoribosyltransferase" evidence="1">
    <location>
        <begin position="14"/>
        <end position="194"/>
    </location>
</feature>
<dbReference type="AlphaFoldDB" id="A0A1L8CT26"/>
<dbReference type="InterPro" id="IPR029057">
    <property type="entry name" value="PRTase-like"/>
</dbReference>
<dbReference type="OrthoDB" id="9810066at2"/>